<feature type="compositionally biased region" description="Polar residues" evidence="1">
    <location>
        <begin position="1"/>
        <end position="22"/>
    </location>
</feature>
<dbReference type="Proteomes" id="UP001310594">
    <property type="component" value="Unassembled WGS sequence"/>
</dbReference>
<feature type="transmembrane region" description="Helical" evidence="2">
    <location>
        <begin position="313"/>
        <end position="333"/>
    </location>
</feature>
<feature type="region of interest" description="Disordered" evidence="1">
    <location>
        <begin position="1"/>
        <end position="68"/>
    </location>
</feature>
<keyword evidence="2" id="KW-0812">Transmembrane</keyword>
<comment type="caution">
    <text evidence="3">The sequence shown here is derived from an EMBL/GenBank/DDBJ whole genome shotgun (WGS) entry which is preliminary data.</text>
</comment>
<name>A0AAN7VQ61_9PEZI</name>
<evidence type="ECO:0000313" key="3">
    <source>
        <dbReference type="EMBL" id="KAK5696068.1"/>
    </source>
</evidence>
<keyword evidence="2" id="KW-1133">Transmembrane helix</keyword>
<protein>
    <submittedName>
        <fullName evidence="3">Uncharacterized protein</fullName>
    </submittedName>
</protein>
<dbReference type="AlphaFoldDB" id="A0AAN7VQ61"/>
<reference evidence="3" key="1">
    <citation type="submission" date="2023-08" db="EMBL/GenBank/DDBJ databases">
        <title>Black Yeasts Isolated from many extreme environments.</title>
        <authorList>
            <person name="Coleine C."/>
            <person name="Stajich J.E."/>
            <person name="Selbmann L."/>
        </authorList>
    </citation>
    <scope>NUCLEOTIDE SEQUENCE</scope>
    <source>
        <strain evidence="3">CCFEE 5810</strain>
    </source>
</reference>
<evidence type="ECO:0000256" key="1">
    <source>
        <dbReference type="SAM" id="MobiDB-lite"/>
    </source>
</evidence>
<gene>
    <name evidence="3" type="ORF">LTR97_008488</name>
</gene>
<organism evidence="3 4">
    <name type="scientific">Elasticomyces elasticus</name>
    <dbReference type="NCBI Taxonomy" id="574655"/>
    <lineage>
        <taxon>Eukaryota</taxon>
        <taxon>Fungi</taxon>
        <taxon>Dikarya</taxon>
        <taxon>Ascomycota</taxon>
        <taxon>Pezizomycotina</taxon>
        <taxon>Dothideomycetes</taxon>
        <taxon>Dothideomycetidae</taxon>
        <taxon>Mycosphaerellales</taxon>
        <taxon>Teratosphaeriaceae</taxon>
        <taxon>Elasticomyces</taxon>
    </lineage>
</organism>
<feature type="transmembrane region" description="Helical" evidence="2">
    <location>
        <begin position="247"/>
        <end position="270"/>
    </location>
</feature>
<sequence>MSEQQSGEPQRSPRAEQSTTPKVPSPLSPRSAIARHRPGYTRVPSVSFVDEGNEMTEMDAAGEDDITEASRHGPVSGLGIALPPGTVSKARRISIQSVVQPSGIKGSPEQHTPGSADPLITPSSFSGRFSGSTRYGDSPTSEFDTSYGAAKKLGKQSVSSLHSSIQPSLYAKSDAGLLSVRSRYEDWEPQHHCRTHKPTSQNWLSVGILILAIFSTVLSALFLIIALRGPRYGKMIHTNGSLTASSAAFLTSILAKLIELSFVTVLVAFLGQALGRRAFKQQAGRGVTLAELNMRSWITQPGSMLTQWHTVRYAGITLLGGLALLGALSAMLYTSAATALVQPQLKWPDWKPKVISGLVKTAFANPVYIEGNCKTPITKTLDPGYYDSTCIQMEHAAMGYHNYFSYLSTWTDMINNGTGSPDLAHRPKGYAMLFDNTTITAPWVEQTNTTALFDLHGVIINNVSMAMPHPGVIQAAIDPVNDIMQPGDLDGLGTYNIRASVPSPVVHVLCATLTETQLQPFVYELWDNATTPVDMSNLPLPLGPYDPYLGGTALDDVFGWGPAYGIGKWPPVFGRLPGGFNTMMNDTTYDAQWGRDSIYLLGKSGTSETYALCQLKASLTPNCSTSYNASSSGAMLEAVCENTDDDLAYIRSLSNATSGNYSLNKDWPNIASEWSRSLALNDGAVDANGSNSRLLTQLILATPQLNPALPSMAEALAVMAGCTLLSSATDSPFVEFWNYTLPTLNAGGQYQIFNASVRAQQYASGGTEPYQKPFFIVLFAVFGLNLVALVYFVTHREWYTDFSEPANMFSLAVNSPPSDALAGCCGGAPNGKDYKVGWKLNSESDHIYLESLEKDDENAAGSPGMKRRRLSEGFDLMMSPVRKATGRFGTGSVL</sequence>
<evidence type="ECO:0000313" key="4">
    <source>
        <dbReference type="Proteomes" id="UP001310594"/>
    </source>
</evidence>
<dbReference type="EMBL" id="JAVRQU010000013">
    <property type="protein sequence ID" value="KAK5696068.1"/>
    <property type="molecule type" value="Genomic_DNA"/>
</dbReference>
<accession>A0AAN7VQ61</accession>
<proteinExistence type="predicted"/>
<evidence type="ECO:0000256" key="2">
    <source>
        <dbReference type="SAM" id="Phobius"/>
    </source>
</evidence>
<feature type="transmembrane region" description="Helical" evidence="2">
    <location>
        <begin position="774"/>
        <end position="793"/>
    </location>
</feature>
<feature type="transmembrane region" description="Helical" evidence="2">
    <location>
        <begin position="203"/>
        <end position="227"/>
    </location>
</feature>
<keyword evidence="2" id="KW-0472">Membrane</keyword>
<feature type="compositionally biased region" description="Acidic residues" evidence="1">
    <location>
        <begin position="51"/>
        <end position="67"/>
    </location>
</feature>